<evidence type="ECO:0000256" key="4">
    <source>
        <dbReference type="ARBA" id="ARBA00022452"/>
    </source>
</evidence>
<dbReference type="AlphaFoldDB" id="A0A3E0HAJ1"/>
<evidence type="ECO:0000256" key="2">
    <source>
        <dbReference type="ARBA" id="ARBA00007613"/>
    </source>
</evidence>
<dbReference type="GO" id="GO:0015288">
    <property type="term" value="F:porin activity"/>
    <property type="evidence" value="ECO:0007669"/>
    <property type="project" value="TreeGrafter"/>
</dbReference>
<dbReference type="GO" id="GO:0008233">
    <property type="term" value="F:peptidase activity"/>
    <property type="evidence" value="ECO:0007669"/>
    <property type="project" value="UniProtKB-KW"/>
</dbReference>
<feature type="chain" id="PRO_5017787935" evidence="8">
    <location>
        <begin position="29"/>
        <end position="453"/>
    </location>
</feature>
<evidence type="ECO:0000256" key="3">
    <source>
        <dbReference type="ARBA" id="ARBA00022448"/>
    </source>
</evidence>
<evidence type="ECO:0000256" key="6">
    <source>
        <dbReference type="ARBA" id="ARBA00023136"/>
    </source>
</evidence>
<keyword evidence="9" id="KW-0645">Protease</keyword>
<evidence type="ECO:0000256" key="5">
    <source>
        <dbReference type="ARBA" id="ARBA00022692"/>
    </source>
</evidence>
<dbReference type="InterPro" id="IPR003423">
    <property type="entry name" value="OMP_efflux"/>
</dbReference>
<dbReference type="PANTHER" id="PTHR30026">
    <property type="entry name" value="OUTER MEMBRANE PROTEIN TOLC"/>
    <property type="match status" value="1"/>
</dbReference>
<gene>
    <name evidence="9" type="ORF">DFR26_0451</name>
</gene>
<keyword evidence="4" id="KW-1134">Transmembrane beta strand</keyword>
<keyword evidence="9" id="KW-0378">Hydrolase</keyword>
<dbReference type="GO" id="GO:0009279">
    <property type="term" value="C:cell outer membrane"/>
    <property type="evidence" value="ECO:0007669"/>
    <property type="project" value="UniProtKB-SubCell"/>
</dbReference>
<keyword evidence="3" id="KW-0813">Transport</keyword>
<accession>A0A3E0HAJ1</accession>
<sequence length="453" mass="48881">MMAVMMWRNGLRLGALTAALSVVPVAQALTLSEALTAAFNSDPVAAAALAERDAGLEIGVQERATRLPQINAVGAMTTTDSRVSTTPFRDPVTGATGYKERYNGWDASVVLRQPLFRYDFLARGRRADAQDRLAEMGFVANSQALMARVAERYLGVLQAQNDMRLAEAEAEAVAKSLADTRKRYEVQLIPGTDLKEAQARHDLAQAQLLSAKQNVAAARDALDESTGRGYEPLGVLDEATELPELNDTSPEAWLKLARIHSPALLQAQAQLEVATANISSQRSSALPSLDFVASHGRLDNSDSQVGIAADNTAYGIELTVPIFASGANVSRIRQAQAQHRLATAARDRVSRELTRETQRLVRDVQVARAQANAYARAVESATAAERGTRYGYEAGKRTIVDVLNAQSSAVQARRTLDQSRYGVLLKTLQLKQQAGILTPHDIAAIDTLLSPAN</sequence>
<dbReference type="GO" id="GO:0015562">
    <property type="term" value="F:efflux transmembrane transporter activity"/>
    <property type="evidence" value="ECO:0007669"/>
    <property type="project" value="InterPro"/>
</dbReference>
<evidence type="ECO:0000256" key="7">
    <source>
        <dbReference type="ARBA" id="ARBA00023237"/>
    </source>
</evidence>
<comment type="similarity">
    <text evidence="2">Belongs to the outer membrane factor (OMF) (TC 1.B.17) family.</text>
</comment>
<dbReference type="GO" id="GO:0006508">
    <property type="term" value="P:proteolysis"/>
    <property type="evidence" value="ECO:0007669"/>
    <property type="project" value="UniProtKB-KW"/>
</dbReference>
<name>A0A3E0HAJ1_9GAMM</name>
<dbReference type="Gene3D" id="1.20.1600.10">
    <property type="entry name" value="Outer membrane efflux proteins (OEP)"/>
    <property type="match status" value="1"/>
</dbReference>
<proteinExistence type="inferred from homology"/>
<dbReference type="InterPro" id="IPR010130">
    <property type="entry name" value="T1SS_OMP_TolC"/>
</dbReference>
<reference evidence="9 10" key="1">
    <citation type="submission" date="2018-08" db="EMBL/GenBank/DDBJ databases">
        <title>Genomic Encyclopedia of Type Strains, Phase IV (KMG-IV): sequencing the most valuable type-strain genomes for metagenomic binning, comparative biology and taxonomic classification.</title>
        <authorList>
            <person name="Goeker M."/>
        </authorList>
    </citation>
    <scope>NUCLEOTIDE SEQUENCE [LARGE SCALE GENOMIC DNA]</scope>
    <source>
        <strain evidence="9 10">DSM 26022</strain>
    </source>
</reference>
<protein>
    <submittedName>
        <fullName evidence="9">Outer membrane protein/protease secretion system outer membrane protein</fullName>
    </submittedName>
</protein>
<dbReference type="RefSeq" id="WP_116207301.1">
    <property type="nucleotide sequence ID" value="NZ_QUNR01000001.1"/>
</dbReference>
<evidence type="ECO:0000313" key="9">
    <source>
        <dbReference type="EMBL" id="REH40252.1"/>
    </source>
</evidence>
<comment type="caution">
    <text evidence="9">The sequence shown here is derived from an EMBL/GenBank/DDBJ whole genome shotgun (WGS) entry which is preliminary data.</text>
</comment>
<dbReference type="InterPro" id="IPR051906">
    <property type="entry name" value="TolC-like"/>
</dbReference>
<dbReference type="SUPFAM" id="SSF56954">
    <property type="entry name" value="Outer membrane efflux proteins (OEP)"/>
    <property type="match status" value="1"/>
</dbReference>
<dbReference type="Pfam" id="PF02321">
    <property type="entry name" value="OEP"/>
    <property type="match status" value="2"/>
</dbReference>
<dbReference type="NCBIfam" id="TIGR01844">
    <property type="entry name" value="type_I_sec_TolC"/>
    <property type="match status" value="1"/>
</dbReference>
<feature type="signal peptide" evidence="8">
    <location>
        <begin position="1"/>
        <end position="28"/>
    </location>
</feature>
<dbReference type="GO" id="GO:1990281">
    <property type="term" value="C:efflux pump complex"/>
    <property type="evidence" value="ECO:0007669"/>
    <property type="project" value="TreeGrafter"/>
</dbReference>
<keyword evidence="6" id="KW-0472">Membrane</keyword>
<dbReference type="OrthoDB" id="9813458at2"/>
<keyword evidence="10" id="KW-1185">Reference proteome</keyword>
<evidence type="ECO:0000256" key="8">
    <source>
        <dbReference type="SAM" id="SignalP"/>
    </source>
</evidence>
<organism evidence="9 10">
    <name type="scientific">Paraperlucidibaca baekdonensis</name>
    <dbReference type="NCBI Taxonomy" id="748120"/>
    <lineage>
        <taxon>Bacteria</taxon>
        <taxon>Pseudomonadati</taxon>
        <taxon>Pseudomonadota</taxon>
        <taxon>Gammaproteobacteria</taxon>
        <taxon>Moraxellales</taxon>
        <taxon>Moraxellaceae</taxon>
        <taxon>Paraperlucidibaca</taxon>
    </lineage>
</organism>
<evidence type="ECO:0000256" key="1">
    <source>
        <dbReference type="ARBA" id="ARBA00004442"/>
    </source>
</evidence>
<dbReference type="Proteomes" id="UP000256774">
    <property type="component" value="Unassembled WGS sequence"/>
</dbReference>
<keyword evidence="8" id="KW-0732">Signal</keyword>
<keyword evidence="7" id="KW-0998">Cell outer membrane</keyword>
<evidence type="ECO:0000313" key="10">
    <source>
        <dbReference type="Proteomes" id="UP000256774"/>
    </source>
</evidence>
<dbReference type="PANTHER" id="PTHR30026:SF20">
    <property type="entry name" value="OUTER MEMBRANE PROTEIN TOLC"/>
    <property type="match status" value="1"/>
</dbReference>
<keyword evidence="5" id="KW-0812">Transmembrane</keyword>
<dbReference type="EMBL" id="QUNR01000001">
    <property type="protein sequence ID" value="REH40252.1"/>
    <property type="molecule type" value="Genomic_DNA"/>
</dbReference>
<comment type="subcellular location">
    <subcellularLocation>
        <location evidence="1">Cell outer membrane</location>
    </subcellularLocation>
</comment>